<evidence type="ECO:0000256" key="1">
    <source>
        <dbReference type="SAM" id="MobiDB-lite"/>
    </source>
</evidence>
<dbReference type="Proteomes" id="UP001292094">
    <property type="component" value="Unassembled WGS sequence"/>
</dbReference>
<dbReference type="EMBL" id="JAWZYT010004641">
    <property type="protein sequence ID" value="KAK4293086.1"/>
    <property type="molecule type" value="Genomic_DNA"/>
</dbReference>
<protein>
    <submittedName>
        <fullName evidence="2">Uncharacterized protein</fullName>
    </submittedName>
</protein>
<keyword evidence="3" id="KW-1185">Reference proteome</keyword>
<sequence>MSTRVPDRRVPGGVKVPGERVTVPGGEGRGSGCQGVRGEGHSASGERGEGQGARG</sequence>
<proteinExistence type="predicted"/>
<feature type="compositionally biased region" description="Basic and acidic residues" evidence="1">
    <location>
        <begin position="1"/>
        <end position="10"/>
    </location>
</feature>
<reference evidence="2" key="1">
    <citation type="submission" date="2023-11" db="EMBL/GenBank/DDBJ databases">
        <title>Genome assemblies of two species of porcelain crab, Petrolisthes cinctipes and Petrolisthes manimaculis (Anomura: Porcellanidae).</title>
        <authorList>
            <person name="Angst P."/>
        </authorList>
    </citation>
    <scope>NUCLEOTIDE SEQUENCE</scope>
    <source>
        <strain evidence="2">PB745_02</strain>
        <tissue evidence="2">Gill</tissue>
    </source>
</reference>
<organism evidence="2 3">
    <name type="scientific">Petrolisthes manimaculis</name>
    <dbReference type="NCBI Taxonomy" id="1843537"/>
    <lineage>
        <taxon>Eukaryota</taxon>
        <taxon>Metazoa</taxon>
        <taxon>Ecdysozoa</taxon>
        <taxon>Arthropoda</taxon>
        <taxon>Crustacea</taxon>
        <taxon>Multicrustacea</taxon>
        <taxon>Malacostraca</taxon>
        <taxon>Eumalacostraca</taxon>
        <taxon>Eucarida</taxon>
        <taxon>Decapoda</taxon>
        <taxon>Pleocyemata</taxon>
        <taxon>Anomura</taxon>
        <taxon>Galatheoidea</taxon>
        <taxon>Porcellanidae</taxon>
        <taxon>Petrolisthes</taxon>
    </lineage>
</organism>
<evidence type="ECO:0000313" key="3">
    <source>
        <dbReference type="Proteomes" id="UP001292094"/>
    </source>
</evidence>
<feature type="compositionally biased region" description="Gly residues" evidence="1">
    <location>
        <begin position="25"/>
        <end position="37"/>
    </location>
</feature>
<gene>
    <name evidence="2" type="ORF">Pmani_034184</name>
</gene>
<feature type="compositionally biased region" description="Basic and acidic residues" evidence="1">
    <location>
        <begin position="38"/>
        <end position="49"/>
    </location>
</feature>
<comment type="caution">
    <text evidence="2">The sequence shown here is derived from an EMBL/GenBank/DDBJ whole genome shotgun (WGS) entry which is preliminary data.</text>
</comment>
<evidence type="ECO:0000313" key="2">
    <source>
        <dbReference type="EMBL" id="KAK4293086.1"/>
    </source>
</evidence>
<accession>A0AAE1NQF5</accession>
<dbReference type="AlphaFoldDB" id="A0AAE1NQF5"/>
<feature type="non-terminal residue" evidence="2">
    <location>
        <position position="55"/>
    </location>
</feature>
<name>A0AAE1NQF5_9EUCA</name>
<feature type="region of interest" description="Disordered" evidence="1">
    <location>
        <begin position="1"/>
        <end position="55"/>
    </location>
</feature>